<dbReference type="Proteomes" id="UP001374535">
    <property type="component" value="Chromosome 6"/>
</dbReference>
<sequence length="116" mass="13001">MADPISKTLIAFALLASLLLCSHASSDVPFIVAHKKASLNRLKSGAERVSVSIDIYNQGTSYAPIYHQFSFLPIFNFHCVRFQLPFSCMRSFMPELEFMEFNFVNICSIVSVLLGC</sequence>
<keyword evidence="3" id="KW-1185">Reference proteome</keyword>
<evidence type="ECO:0000256" key="1">
    <source>
        <dbReference type="SAM" id="SignalP"/>
    </source>
</evidence>
<gene>
    <name evidence="2" type="ORF">V8G54_020998</name>
</gene>
<protein>
    <submittedName>
        <fullName evidence="2">Uncharacterized protein</fullName>
    </submittedName>
</protein>
<evidence type="ECO:0000313" key="3">
    <source>
        <dbReference type="Proteomes" id="UP001374535"/>
    </source>
</evidence>
<reference evidence="2 3" key="1">
    <citation type="journal article" date="2023" name="Life. Sci Alliance">
        <title>Evolutionary insights into 3D genome organization and epigenetic landscape of Vigna mungo.</title>
        <authorList>
            <person name="Junaid A."/>
            <person name="Singh B."/>
            <person name="Bhatia S."/>
        </authorList>
    </citation>
    <scope>NUCLEOTIDE SEQUENCE [LARGE SCALE GENOMIC DNA]</scope>
    <source>
        <strain evidence="2">Urdbean</strain>
    </source>
</reference>
<feature type="signal peptide" evidence="1">
    <location>
        <begin position="1"/>
        <end position="24"/>
    </location>
</feature>
<dbReference type="EMBL" id="CP144695">
    <property type="protein sequence ID" value="WVZ07652.1"/>
    <property type="molecule type" value="Genomic_DNA"/>
</dbReference>
<proteinExistence type="predicted"/>
<dbReference type="Pfam" id="PF05753">
    <property type="entry name" value="TRAP_beta"/>
    <property type="match status" value="1"/>
</dbReference>
<accession>A0AAQ3RV93</accession>
<feature type="chain" id="PRO_5042867466" evidence="1">
    <location>
        <begin position="25"/>
        <end position="116"/>
    </location>
</feature>
<keyword evidence="1" id="KW-0732">Signal</keyword>
<evidence type="ECO:0000313" key="2">
    <source>
        <dbReference type="EMBL" id="WVZ07652.1"/>
    </source>
</evidence>
<organism evidence="2 3">
    <name type="scientific">Vigna mungo</name>
    <name type="common">Black gram</name>
    <name type="synonym">Phaseolus mungo</name>
    <dbReference type="NCBI Taxonomy" id="3915"/>
    <lineage>
        <taxon>Eukaryota</taxon>
        <taxon>Viridiplantae</taxon>
        <taxon>Streptophyta</taxon>
        <taxon>Embryophyta</taxon>
        <taxon>Tracheophyta</taxon>
        <taxon>Spermatophyta</taxon>
        <taxon>Magnoliopsida</taxon>
        <taxon>eudicotyledons</taxon>
        <taxon>Gunneridae</taxon>
        <taxon>Pentapetalae</taxon>
        <taxon>rosids</taxon>
        <taxon>fabids</taxon>
        <taxon>Fabales</taxon>
        <taxon>Fabaceae</taxon>
        <taxon>Papilionoideae</taxon>
        <taxon>50 kb inversion clade</taxon>
        <taxon>NPAAA clade</taxon>
        <taxon>indigoferoid/millettioid clade</taxon>
        <taxon>Phaseoleae</taxon>
        <taxon>Vigna</taxon>
    </lineage>
</organism>
<name>A0AAQ3RV93_VIGMU</name>
<dbReference type="AlphaFoldDB" id="A0AAQ3RV93"/>